<dbReference type="Proteomes" id="UP000507245">
    <property type="component" value="Unassembled WGS sequence"/>
</dbReference>
<keyword evidence="3" id="KW-1185">Reference proteome</keyword>
<gene>
    <name evidence="2" type="ORF">ORAREDHAP_LOCUS20574</name>
</gene>
<proteinExistence type="predicted"/>
<dbReference type="AlphaFoldDB" id="A0A6J5WUA0"/>
<organism evidence="2 3">
    <name type="scientific">Prunus armeniaca</name>
    <name type="common">Apricot</name>
    <name type="synonym">Armeniaca vulgaris</name>
    <dbReference type="NCBI Taxonomy" id="36596"/>
    <lineage>
        <taxon>Eukaryota</taxon>
        <taxon>Viridiplantae</taxon>
        <taxon>Streptophyta</taxon>
        <taxon>Embryophyta</taxon>
        <taxon>Tracheophyta</taxon>
        <taxon>Spermatophyta</taxon>
        <taxon>Magnoliopsida</taxon>
        <taxon>eudicotyledons</taxon>
        <taxon>Gunneridae</taxon>
        <taxon>Pentapetalae</taxon>
        <taxon>rosids</taxon>
        <taxon>fabids</taxon>
        <taxon>Rosales</taxon>
        <taxon>Rosaceae</taxon>
        <taxon>Amygdaloideae</taxon>
        <taxon>Amygdaleae</taxon>
        <taxon>Prunus</taxon>
    </lineage>
</organism>
<dbReference type="EMBL" id="CAEKKB010000003">
    <property type="protein sequence ID" value="CAB4303823.1"/>
    <property type="molecule type" value="Genomic_DNA"/>
</dbReference>
<feature type="compositionally biased region" description="Basic and acidic residues" evidence="1">
    <location>
        <begin position="1"/>
        <end position="19"/>
    </location>
</feature>
<evidence type="ECO:0000313" key="2">
    <source>
        <dbReference type="EMBL" id="CAB4303823.1"/>
    </source>
</evidence>
<reference evidence="3" key="1">
    <citation type="journal article" date="2020" name="Genome Biol.">
        <title>Gamete binning: chromosome-level and haplotype-resolved genome assembly enabled by high-throughput single-cell sequencing of gamete genomes.</title>
        <authorList>
            <person name="Campoy J.A."/>
            <person name="Sun H."/>
            <person name="Goel M."/>
            <person name="Jiao W.-B."/>
            <person name="Folz-Donahue K."/>
            <person name="Wang N."/>
            <person name="Rubio M."/>
            <person name="Liu C."/>
            <person name="Kukat C."/>
            <person name="Ruiz D."/>
            <person name="Huettel B."/>
            <person name="Schneeberger K."/>
        </authorList>
    </citation>
    <scope>NUCLEOTIDE SEQUENCE [LARGE SCALE GENOMIC DNA]</scope>
    <source>
        <strain evidence="3">cv. Rojo Pasion</strain>
    </source>
</reference>
<name>A0A6J5WUA0_PRUAR</name>
<accession>A0A6J5WUA0</accession>
<evidence type="ECO:0000313" key="3">
    <source>
        <dbReference type="Proteomes" id="UP000507245"/>
    </source>
</evidence>
<evidence type="ECO:0000256" key="1">
    <source>
        <dbReference type="SAM" id="MobiDB-lite"/>
    </source>
</evidence>
<feature type="region of interest" description="Disordered" evidence="1">
    <location>
        <begin position="1"/>
        <end position="25"/>
    </location>
</feature>
<protein>
    <submittedName>
        <fullName evidence="2">Uncharacterized protein</fullName>
    </submittedName>
</protein>
<sequence length="81" mass="9176">MGQEGKKEEWTDQEGKRGGVDSGDGFMVSVIDAEVVGDEGNRGDGKGFWEWENDERMASVGEGRKVRLCRIRWRWAGERVD</sequence>